<dbReference type="Gene3D" id="3.40.50.300">
    <property type="entry name" value="P-loop containing nucleotide triphosphate hydrolases"/>
    <property type="match status" value="1"/>
</dbReference>
<evidence type="ECO:0000313" key="3">
    <source>
        <dbReference type="EMBL" id="GAI90506.1"/>
    </source>
</evidence>
<dbReference type="PANTHER" id="PTHR24220">
    <property type="entry name" value="IMPORT ATP-BINDING PROTEIN"/>
    <property type="match status" value="1"/>
</dbReference>
<dbReference type="GO" id="GO:0005524">
    <property type="term" value="F:ATP binding"/>
    <property type="evidence" value="ECO:0007669"/>
    <property type="project" value="InterPro"/>
</dbReference>
<dbReference type="InterPro" id="IPR027417">
    <property type="entry name" value="P-loop_NTPase"/>
</dbReference>
<dbReference type="EMBL" id="BARW01021659">
    <property type="protein sequence ID" value="GAI90506.1"/>
    <property type="molecule type" value="Genomic_DNA"/>
</dbReference>
<dbReference type="Pfam" id="PF00005">
    <property type="entry name" value="ABC_tran"/>
    <property type="match status" value="1"/>
</dbReference>
<accession>X1TGN2</accession>
<dbReference type="InterPro" id="IPR015854">
    <property type="entry name" value="ABC_transpr_LolD-like"/>
</dbReference>
<dbReference type="InterPro" id="IPR003439">
    <property type="entry name" value="ABC_transporter-like_ATP-bd"/>
</dbReference>
<dbReference type="GO" id="GO:0005886">
    <property type="term" value="C:plasma membrane"/>
    <property type="evidence" value="ECO:0007669"/>
    <property type="project" value="TreeGrafter"/>
</dbReference>
<feature type="region of interest" description="Disordered" evidence="1">
    <location>
        <begin position="89"/>
        <end position="108"/>
    </location>
</feature>
<dbReference type="AlphaFoldDB" id="X1TGN2"/>
<feature type="compositionally biased region" description="Polar residues" evidence="1">
    <location>
        <begin position="91"/>
        <end position="101"/>
    </location>
</feature>
<feature type="domain" description="ABC transporter" evidence="2">
    <location>
        <begin position="3"/>
        <end position="45"/>
    </location>
</feature>
<gene>
    <name evidence="3" type="ORF">S12H4_36341</name>
</gene>
<organism evidence="3">
    <name type="scientific">marine sediment metagenome</name>
    <dbReference type="NCBI Taxonomy" id="412755"/>
    <lineage>
        <taxon>unclassified sequences</taxon>
        <taxon>metagenomes</taxon>
        <taxon>ecological metagenomes</taxon>
    </lineage>
</organism>
<dbReference type="GO" id="GO:0022857">
    <property type="term" value="F:transmembrane transporter activity"/>
    <property type="evidence" value="ECO:0007669"/>
    <property type="project" value="TreeGrafter"/>
</dbReference>
<sequence length="108" mass="12088">LLKQLGLDERAFHKPSELSAGEKQRTAVARALFNRPKIILADEPTGNLDPDNAASVLDYLSEFHHSDGTVILATHGTEAEQFADRIIHLRNGQTDSPQKTPRTQRRNY</sequence>
<proteinExistence type="predicted"/>
<dbReference type="SUPFAM" id="SSF52540">
    <property type="entry name" value="P-loop containing nucleoside triphosphate hydrolases"/>
    <property type="match status" value="1"/>
</dbReference>
<name>X1TGN2_9ZZZZ</name>
<protein>
    <recommendedName>
        <fullName evidence="2">ABC transporter domain-containing protein</fullName>
    </recommendedName>
</protein>
<evidence type="ECO:0000256" key="1">
    <source>
        <dbReference type="SAM" id="MobiDB-lite"/>
    </source>
</evidence>
<reference evidence="3" key="1">
    <citation type="journal article" date="2014" name="Front. Microbiol.">
        <title>High frequency of phylogenetically diverse reductive dehalogenase-homologous genes in deep subseafloor sedimentary metagenomes.</title>
        <authorList>
            <person name="Kawai M."/>
            <person name="Futagami T."/>
            <person name="Toyoda A."/>
            <person name="Takaki Y."/>
            <person name="Nishi S."/>
            <person name="Hori S."/>
            <person name="Arai W."/>
            <person name="Tsubouchi T."/>
            <person name="Morono Y."/>
            <person name="Uchiyama I."/>
            <person name="Ito T."/>
            <person name="Fujiyama A."/>
            <person name="Inagaki F."/>
            <person name="Takami H."/>
        </authorList>
    </citation>
    <scope>NUCLEOTIDE SEQUENCE</scope>
    <source>
        <strain evidence="3">Expedition CK06-06</strain>
    </source>
</reference>
<evidence type="ECO:0000259" key="2">
    <source>
        <dbReference type="Pfam" id="PF00005"/>
    </source>
</evidence>
<comment type="caution">
    <text evidence="3">The sequence shown here is derived from an EMBL/GenBank/DDBJ whole genome shotgun (WGS) entry which is preliminary data.</text>
</comment>
<dbReference type="GO" id="GO:0016887">
    <property type="term" value="F:ATP hydrolysis activity"/>
    <property type="evidence" value="ECO:0007669"/>
    <property type="project" value="InterPro"/>
</dbReference>
<feature type="non-terminal residue" evidence="3">
    <location>
        <position position="1"/>
    </location>
</feature>